<evidence type="ECO:0008006" key="5">
    <source>
        <dbReference type="Google" id="ProtNLM"/>
    </source>
</evidence>
<feature type="coiled-coil region" evidence="1">
    <location>
        <begin position="185"/>
        <end position="247"/>
    </location>
</feature>
<sequence>MDTEQNMAKDVAQVGQDKKNVKGYRRSDKQLAYKEKAVKDVTEFAERKKDEMQELISKFEAKWQIGLRWDSKVPQNGKWYHLFTLKASDRDEVIREIKEYLNLYKEIHGIESVKDANDEEGINSAYDKIQDLYKELSSMVEKAKTEKQSTSSSTVFNLHKDIIARETQIVNKLEKVELSISRQQVRGLTNKLDSALKACDEYKEQTNTLQKENEKVTEECKRVIEENKRLGEKCDEVVEENKRLGKECDRVVEENKRLGEKCDRVVEEMKGMMNFIQETFMSQGRTAQNEAINQGAKQQGAQAQFDQQQKPNAQATSTQQAANVSPMSHNKSSSPSSSSGEDGNQAGPSSKLSGVQPISRKEAINSLAGQRKYRVLWWGFGPTLLESLCKKKGFNAKKLLEDKFSEGIKEQCITLLEAFGEEKLYWWWPWSGKVNDAQIDEKQCQRAREYGNYSWFWKIVFGLFTSVLIHCRVLQWNSLVTNYYGGCMFKKGSSEDRNQARNRSQEVPTTSTNISDNLGDCMNRGEKDSESVNQTKNINQTTSTNTSDNLNKGPDLMTLGDVLKLFGLPKLLQKLDVSLEEVRRHIKGKKEHEQRVKDADKEIRNLSLKYHPDRVQNRGGSDKEVAQAKEIQTALGTTRTVLNSLTKAFLEDLDIDYKYAFYAKIEISSLGNEDEVNKLNSGVLHKLVMLSEIKQEKIIARINKFLKASQCSVKSFTEGNVGDFEKNRRNALLYLSMCIDGYKKLVAEDDEVEKECKEDEKLERMGSLIRRMARESSRQLNTLRELERFAEGSIKGRFQNFPAPENVDKYFVLPFVKYINVLLICSKVCSREKNESKESWQFFGLRKKFELWRTQQGETPEQEPDLEQEGVLYGYAYYLASYFNDNSKYGKEVRKALGITEDKKISIEKVINRFNEVIGMIKDNLEKEFKPDTYIEGGTKKYIMKEYAKWMKIMDDFLEKEEKRIKDTWVDIRNFQIKNKRLGEECKRVVEENKRLGEKCERVVEENKMLGEKCERVLEENKRFGEKYDGVAKEMREFRQKMFSYISHGRTVQNEVDNQEASTSQQQSYDQGANDQQHESGAQASCAQLSQQQEPNAQAANAQQQESCTQAANDQPNSKLGEVRPISRSQSLGSLHSSDSDSGIKIGGSSQCR</sequence>
<name>A0A8X6LFX3_TRICU</name>
<feature type="compositionally biased region" description="Low complexity" evidence="2">
    <location>
        <begin position="291"/>
        <end position="339"/>
    </location>
</feature>
<dbReference type="InterPro" id="IPR051861">
    <property type="entry name" value="NET_actin-binding_domain"/>
</dbReference>
<feature type="region of interest" description="Disordered" evidence="2">
    <location>
        <begin position="1055"/>
        <end position="1153"/>
    </location>
</feature>
<feature type="compositionally biased region" description="Low complexity" evidence="2">
    <location>
        <begin position="1080"/>
        <end position="1106"/>
    </location>
</feature>
<evidence type="ECO:0000256" key="2">
    <source>
        <dbReference type="SAM" id="MobiDB-lite"/>
    </source>
</evidence>
<gene>
    <name evidence="3" type="primary">ASM33_01760</name>
    <name evidence="3" type="ORF">TNCT_499301</name>
</gene>
<feature type="compositionally biased region" description="Polar residues" evidence="2">
    <location>
        <begin position="340"/>
        <end position="353"/>
    </location>
</feature>
<proteinExistence type="predicted"/>
<keyword evidence="1" id="KW-0175">Coiled coil</keyword>
<feature type="compositionally biased region" description="Polar residues" evidence="2">
    <location>
        <begin position="501"/>
        <end position="516"/>
    </location>
</feature>
<organism evidence="3 4">
    <name type="scientific">Trichonephila clavata</name>
    <name type="common">Joro spider</name>
    <name type="synonym">Nephila clavata</name>
    <dbReference type="NCBI Taxonomy" id="2740835"/>
    <lineage>
        <taxon>Eukaryota</taxon>
        <taxon>Metazoa</taxon>
        <taxon>Ecdysozoa</taxon>
        <taxon>Arthropoda</taxon>
        <taxon>Chelicerata</taxon>
        <taxon>Arachnida</taxon>
        <taxon>Araneae</taxon>
        <taxon>Araneomorphae</taxon>
        <taxon>Entelegynae</taxon>
        <taxon>Araneoidea</taxon>
        <taxon>Nephilidae</taxon>
        <taxon>Trichonephila</taxon>
    </lineage>
</organism>
<feature type="coiled-coil region" evidence="1">
    <location>
        <begin position="972"/>
        <end position="999"/>
    </location>
</feature>
<feature type="compositionally biased region" description="Polar residues" evidence="2">
    <location>
        <begin position="1055"/>
        <end position="1075"/>
    </location>
</feature>
<evidence type="ECO:0000256" key="1">
    <source>
        <dbReference type="SAM" id="Coils"/>
    </source>
</evidence>
<feature type="compositionally biased region" description="Polar residues" evidence="2">
    <location>
        <begin position="1107"/>
        <end position="1118"/>
    </location>
</feature>
<reference evidence="3" key="1">
    <citation type="submission" date="2020-07" db="EMBL/GenBank/DDBJ databases">
        <title>Multicomponent nature underlies the extraordinary mechanical properties of spider dragline silk.</title>
        <authorList>
            <person name="Kono N."/>
            <person name="Nakamura H."/>
            <person name="Mori M."/>
            <person name="Yoshida Y."/>
            <person name="Ohtoshi R."/>
            <person name="Malay A.D."/>
            <person name="Moran D.A.P."/>
            <person name="Tomita M."/>
            <person name="Numata K."/>
            <person name="Arakawa K."/>
        </authorList>
    </citation>
    <scope>NUCLEOTIDE SEQUENCE</scope>
</reference>
<dbReference type="Proteomes" id="UP000887116">
    <property type="component" value="Unassembled WGS sequence"/>
</dbReference>
<feature type="compositionally biased region" description="Basic and acidic residues" evidence="2">
    <location>
        <begin position="16"/>
        <end position="25"/>
    </location>
</feature>
<dbReference type="EMBL" id="BMAO01035938">
    <property type="protein sequence ID" value="GFR06942.1"/>
    <property type="molecule type" value="Genomic_DNA"/>
</dbReference>
<evidence type="ECO:0000313" key="4">
    <source>
        <dbReference type="Proteomes" id="UP000887116"/>
    </source>
</evidence>
<dbReference type="Gene3D" id="6.10.250.1010">
    <property type="match status" value="1"/>
</dbReference>
<feature type="region of interest" description="Disordered" evidence="2">
    <location>
        <begin position="494"/>
        <end position="553"/>
    </location>
</feature>
<feature type="compositionally biased region" description="Low complexity" evidence="2">
    <location>
        <begin position="1127"/>
        <end position="1153"/>
    </location>
</feature>
<protein>
    <recommendedName>
        <fullName evidence="5">J domain-containing protein</fullName>
    </recommendedName>
</protein>
<comment type="caution">
    <text evidence="3">The sequence shown here is derived from an EMBL/GenBank/DDBJ whole genome shotgun (WGS) entry which is preliminary data.</text>
</comment>
<evidence type="ECO:0000313" key="3">
    <source>
        <dbReference type="EMBL" id="GFR06942.1"/>
    </source>
</evidence>
<dbReference type="AlphaFoldDB" id="A0A8X6LFX3"/>
<accession>A0A8X6LFX3</accession>
<dbReference type="OrthoDB" id="8213761at2759"/>
<feature type="region of interest" description="Disordered" evidence="2">
    <location>
        <begin position="1"/>
        <end position="25"/>
    </location>
</feature>
<feature type="compositionally biased region" description="Polar residues" evidence="2">
    <location>
        <begin position="531"/>
        <end position="550"/>
    </location>
</feature>
<dbReference type="PANTHER" id="PTHR32258">
    <property type="entry name" value="PROTEIN NETWORKED 4A"/>
    <property type="match status" value="1"/>
</dbReference>
<keyword evidence="4" id="KW-1185">Reference proteome</keyword>
<dbReference type="PANTHER" id="PTHR32258:SF28">
    <property type="entry name" value="PROTEIN NETWORKED 3A-RELATED"/>
    <property type="match status" value="1"/>
</dbReference>
<feature type="region of interest" description="Disordered" evidence="2">
    <location>
        <begin position="291"/>
        <end position="356"/>
    </location>
</feature>